<comment type="caution">
    <text evidence="3">The sequence shown here is derived from an EMBL/GenBank/DDBJ whole genome shotgun (WGS) entry which is preliminary data.</text>
</comment>
<sequence length="215" mass="24857">MANPVEAADSLPAQSHGESPTQAPQCQPNVGQTGYAPYLNARDSAMPQSSRSFTVLPPQAPQYLQLPSPGTFPQNDTHQFPHHHNQAPPARSEPVPSITVSQPITRSLKEQTFQLDQNIKITLQQIHKHREYQKQCEIYNVTIVTSQDRNLHKHLETLFTQKAELEVRMDEEEKENRLRELLNLRKEVFELKRELETRRERVDPREAKRRRISTT</sequence>
<evidence type="ECO:0000256" key="2">
    <source>
        <dbReference type="SAM" id="MobiDB-lite"/>
    </source>
</evidence>
<feature type="compositionally biased region" description="Polar residues" evidence="2">
    <location>
        <begin position="12"/>
        <end position="32"/>
    </location>
</feature>
<accession>A0AA39QSB6</accession>
<feature type="region of interest" description="Disordered" evidence="2">
    <location>
        <begin position="1"/>
        <end position="97"/>
    </location>
</feature>
<protein>
    <submittedName>
        <fullName evidence="3">Uncharacterized protein</fullName>
    </submittedName>
</protein>
<feature type="coiled-coil region" evidence="1">
    <location>
        <begin position="155"/>
        <end position="201"/>
    </location>
</feature>
<dbReference type="Proteomes" id="UP001166286">
    <property type="component" value="Unassembled WGS sequence"/>
</dbReference>
<evidence type="ECO:0000313" key="4">
    <source>
        <dbReference type="Proteomes" id="UP001166286"/>
    </source>
</evidence>
<gene>
    <name evidence="3" type="ORF">JMJ35_010208</name>
</gene>
<evidence type="ECO:0000256" key="1">
    <source>
        <dbReference type="SAM" id="Coils"/>
    </source>
</evidence>
<evidence type="ECO:0000313" key="3">
    <source>
        <dbReference type="EMBL" id="KAK0507170.1"/>
    </source>
</evidence>
<proteinExistence type="predicted"/>
<keyword evidence="1" id="KW-0175">Coiled coil</keyword>
<keyword evidence="4" id="KW-1185">Reference proteome</keyword>
<dbReference type="EMBL" id="JAFEKC020000024">
    <property type="protein sequence ID" value="KAK0507170.1"/>
    <property type="molecule type" value="Genomic_DNA"/>
</dbReference>
<name>A0AA39QSB6_9LECA</name>
<dbReference type="AlphaFoldDB" id="A0AA39QSB6"/>
<reference evidence="3" key="1">
    <citation type="submission" date="2023-03" db="EMBL/GenBank/DDBJ databases">
        <title>Complete genome of Cladonia borealis.</title>
        <authorList>
            <person name="Park H."/>
        </authorList>
    </citation>
    <scope>NUCLEOTIDE SEQUENCE</scope>
    <source>
        <strain evidence="3">ANT050790</strain>
    </source>
</reference>
<organism evidence="3 4">
    <name type="scientific">Cladonia borealis</name>
    <dbReference type="NCBI Taxonomy" id="184061"/>
    <lineage>
        <taxon>Eukaryota</taxon>
        <taxon>Fungi</taxon>
        <taxon>Dikarya</taxon>
        <taxon>Ascomycota</taxon>
        <taxon>Pezizomycotina</taxon>
        <taxon>Lecanoromycetes</taxon>
        <taxon>OSLEUM clade</taxon>
        <taxon>Lecanoromycetidae</taxon>
        <taxon>Lecanorales</taxon>
        <taxon>Lecanorineae</taxon>
        <taxon>Cladoniaceae</taxon>
        <taxon>Cladonia</taxon>
    </lineage>
</organism>